<dbReference type="InterPro" id="IPR008929">
    <property type="entry name" value="Chondroitin_lyas"/>
</dbReference>
<organism evidence="1">
    <name type="scientific">bioreactor metagenome</name>
    <dbReference type="NCBI Taxonomy" id="1076179"/>
    <lineage>
        <taxon>unclassified sequences</taxon>
        <taxon>metagenomes</taxon>
        <taxon>ecological metagenomes</taxon>
    </lineage>
</organism>
<dbReference type="EMBL" id="VSSQ01001492">
    <property type="protein sequence ID" value="MPM08810.1"/>
    <property type="molecule type" value="Genomic_DNA"/>
</dbReference>
<proteinExistence type="predicted"/>
<accession>A0A644WY25</accession>
<protein>
    <recommendedName>
        <fullName evidence="2">Heparinase II/III-like protein</fullName>
    </recommendedName>
</protein>
<dbReference type="Gene3D" id="2.70.98.70">
    <property type="match status" value="1"/>
</dbReference>
<reference evidence="1" key="1">
    <citation type="submission" date="2019-08" db="EMBL/GenBank/DDBJ databases">
        <authorList>
            <person name="Kucharzyk K."/>
            <person name="Murdoch R.W."/>
            <person name="Higgins S."/>
            <person name="Loffler F."/>
        </authorList>
    </citation>
    <scope>NUCLEOTIDE SEQUENCE</scope>
</reference>
<gene>
    <name evidence="1" type="ORF">SDC9_55126</name>
</gene>
<name>A0A644WY25_9ZZZZ</name>
<evidence type="ECO:0008006" key="2">
    <source>
        <dbReference type="Google" id="ProtNLM"/>
    </source>
</evidence>
<dbReference type="Gene3D" id="1.50.10.100">
    <property type="entry name" value="Chondroitin AC/alginate lyase"/>
    <property type="match status" value="1"/>
</dbReference>
<dbReference type="SUPFAM" id="SSF48230">
    <property type="entry name" value="Chondroitin AC/alginate lyase"/>
    <property type="match status" value="1"/>
</dbReference>
<evidence type="ECO:0000313" key="1">
    <source>
        <dbReference type="EMBL" id="MPM08810.1"/>
    </source>
</evidence>
<comment type="caution">
    <text evidence="1">The sequence shown here is derived from an EMBL/GenBank/DDBJ whole genome shotgun (WGS) entry which is preliminary data.</text>
</comment>
<dbReference type="AlphaFoldDB" id="A0A644WY25"/>
<sequence>MILSINKSFSQPLIDEVKAAWELSENQPPVQLQLKHILDYFQEGNRLKFENEYFGRRKELLVCSLYAMEMRTPPALRKLEEIIYLVLQEHSWALPAHWPSPYGSWADRKYCIDLFAAETAQALAEISHELKEFLSPMLLLWISQEIEERIFQPFENKKWDWEQKENNWSAVIAGSIGMAALRQLGSGSRRQAILDRLDDSFQSFLRGYGQDGVCVEGMGYWAYGFGYYIYYAALLESTTGESKYFQSAKVNAIASFPYYAQISEGEYVPFGDYNHTALPSGLLSFLKERLQVPIPNVKTISSLNEDSCYRFAPVMFNLMHSSPCTQEKTNRLVRYFENSQWLVVRDQGQHWGFAARGGSNQESHNHNDLGHFVYGGCAELQLTDFGAGEYTKDYFDEERRYTYFVNSGFSHSIPIINGHTQMAGNYQARVLGHQLNGNLITFTLELSEAYPNNSGIISFKRKFELNLETAELQVKDEMHFKNERNEILENFVTGVRPVIVGSNSIQIEAKGKKVMLQMNEPLAIHTNHYQDHYGNDKKAYQIQGEYTCGNKFEFSCQIILINEEEVSK</sequence>